<evidence type="ECO:0000313" key="5">
    <source>
        <dbReference type="Proteomes" id="UP000178636"/>
    </source>
</evidence>
<dbReference type="PANTHER" id="PTHR16099">
    <property type="entry name" value="8-OXO-DGTP DIPHOSPHATES NUDT15"/>
    <property type="match status" value="1"/>
</dbReference>
<evidence type="ECO:0000313" key="4">
    <source>
        <dbReference type="EMBL" id="OGZ10930.1"/>
    </source>
</evidence>
<name>A0A1G2DDI9_9BACT</name>
<dbReference type="InterPro" id="IPR000086">
    <property type="entry name" value="NUDIX_hydrolase_dom"/>
</dbReference>
<evidence type="ECO:0000256" key="1">
    <source>
        <dbReference type="ARBA" id="ARBA00022801"/>
    </source>
</evidence>
<accession>A0A1G2DDI9</accession>
<dbReference type="Gene3D" id="3.90.79.10">
    <property type="entry name" value="Nucleoside Triphosphate Pyrophosphohydrolase"/>
    <property type="match status" value="1"/>
</dbReference>
<proteinExistence type="inferred from homology"/>
<dbReference type="GO" id="GO:0006203">
    <property type="term" value="P:dGTP catabolic process"/>
    <property type="evidence" value="ECO:0007669"/>
    <property type="project" value="TreeGrafter"/>
</dbReference>
<gene>
    <name evidence="4" type="ORF">A3C93_02680</name>
</gene>
<dbReference type="STRING" id="1798664.A3C93_02680"/>
<sequence length="141" mass="15883">MTHASVPRVGLGVMIWKDGKVLLGKRKSALGTNEYSFPGGHLEPGESFAAGALREVAEECGINVKNLRFQLLANILDYAPKHYVQIGFMADWDSGEPRVLEPEKCEGWDWYQLERFPEPLFAPTRTMVESYRSGVTFMDTE</sequence>
<dbReference type="SUPFAM" id="SSF55811">
    <property type="entry name" value="Nudix"/>
    <property type="match status" value="1"/>
</dbReference>
<dbReference type="GO" id="GO:0005829">
    <property type="term" value="C:cytosol"/>
    <property type="evidence" value="ECO:0007669"/>
    <property type="project" value="TreeGrafter"/>
</dbReference>
<dbReference type="GO" id="GO:0035539">
    <property type="term" value="F:8-oxo-7,8-dihydrodeoxyguanosine triphosphate pyrophosphatase activity"/>
    <property type="evidence" value="ECO:0007669"/>
    <property type="project" value="TreeGrafter"/>
</dbReference>
<dbReference type="AlphaFoldDB" id="A0A1G2DDI9"/>
<dbReference type="FunFam" id="3.90.79.10:FF:000060">
    <property type="entry name" value="Nudix hydrolase 1"/>
    <property type="match status" value="1"/>
</dbReference>
<dbReference type="InterPro" id="IPR020476">
    <property type="entry name" value="Nudix_hydrolase"/>
</dbReference>
<comment type="similarity">
    <text evidence="2">Belongs to the Nudix hydrolase family.</text>
</comment>
<dbReference type="Pfam" id="PF00293">
    <property type="entry name" value="NUDIX"/>
    <property type="match status" value="1"/>
</dbReference>
<reference evidence="4 5" key="1">
    <citation type="journal article" date="2016" name="Nat. Commun.">
        <title>Thousands of microbial genomes shed light on interconnected biogeochemical processes in an aquifer system.</title>
        <authorList>
            <person name="Anantharaman K."/>
            <person name="Brown C.T."/>
            <person name="Hug L.A."/>
            <person name="Sharon I."/>
            <person name="Castelle C.J."/>
            <person name="Probst A.J."/>
            <person name="Thomas B.C."/>
            <person name="Singh A."/>
            <person name="Wilkins M.J."/>
            <person name="Karaoz U."/>
            <person name="Brodie E.L."/>
            <person name="Williams K.H."/>
            <person name="Hubbard S.S."/>
            <person name="Banfield J.F."/>
        </authorList>
    </citation>
    <scope>NUCLEOTIDE SEQUENCE [LARGE SCALE GENOMIC DNA]</scope>
</reference>
<organism evidence="4 5">
    <name type="scientific">Candidatus Lloydbacteria bacterium RIFCSPHIGHO2_02_FULL_54_17</name>
    <dbReference type="NCBI Taxonomy" id="1798664"/>
    <lineage>
        <taxon>Bacteria</taxon>
        <taxon>Candidatus Lloydiibacteriota</taxon>
    </lineage>
</organism>
<dbReference type="PRINTS" id="PR00502">
    <property type="entry name" value="NUDIXFAMILY"/>
</dbReference>
<dbReference type="CDD" id="cd04678">
    <property type="entry name" value="NUDIX_MTH2_Nudt15"/>
    <property type="match status" value="1"/>
</dbReference>
<dbReference type="PROSITE" id="PS51462">
    <property type="entry name" value="NUDIX"/>
    <property type="match status" value="1"/>
</dbReference>
<dbReference type="InterPro" id="IPR015797">
    <property type="entry name" value="NUDIX_hydrolase-like_dom_sf"/>
</dbReference>
<keyword evidence="1 2" id="KW-0378">Hydrolase</keyword>
<dbReference type="InterPro" id="IPR020084">
    <property type="entry name" value="NUDIX_hydrolase_CS"/>
</dbReference>
<dbReference type="Proteomes" id="UP000178636">
    <property type="component" value="Unassembled WGS sequence"/>
</dbReference>
<evidence type="ECO:0000259" key="3">
    <source>
        <dbReference type="PROSITE" id="PS51462"/>
    </source>
</evidence>
<feature type="domain" description="Nudix hydrolase" evidence="3">
    <location>
        <begin position="6"/>
        <end position="133"/>
    </location>
</feature>
<dbReference type="PROSITE" id="PS00893">
    <property type="entry name" value="NUDIX_BOX"/>
    <property type="match status" value="1"/>
</dbReference>
<dbReference type="EMBL" id="MHLO01000043">
    <property type="protein sequence ID" value="OGZ10930.1"/>
    <property type="molecule type" value="Genomic_DNA"/>
</dbReference>
<comment type="caution">
    <text evidence="4">The sequence shown here is derived from an EMBL/GenBank/DDBJ whole genome shotgun (WGS) entry which is preliminary data.</text>
</comment>
<dbReference type="PANTHER" id="PTHR16099:SF5">
    <property type="entry name" value="NUCLEOTIDE TRIPHOSPHATE DIPHOSPHATASE NUDT15"/>
    <property type="match status" value="1"/>
</dbReference>
<protein>
    <recommendedName>
        <fullName evidence="3">Nudix hydrolase domain-containing protein</fullName>
    </recommendedName>
</protein>
<evidence type="ECO:0000256" key="2">
    <source>
        <dbReference type="RuleBase" id="RU003476"/>
    </source>
</evidence>